<reference evidence="8" key="1">
    <citation type="journal article" date="2019" name="Sci. Rep.">
        <title>Draft genome of Tanacetum cinerariifolium, the natural source of mosquito coil.</title>
        <authorList>
            <person name="Yamashiro T."/>
            <person name="Shiraishi A."/>
            <person name="Satake H."/>
            <person name="Nakayama K."/>
        </authorList>
    </citation>
    <scope>NUCLEOTIDE SEQUENCE</scope>
</reference>
<organism evidence="8">
    <name type="scientific">Tanacetum cinerariifolium</name>
    <name type="common">Dalmatian daisy</name>
    <name type="synonym">Chrysanthemum cinerariifolium</name>
    <dbReference type="NCBI Taxonomy" id="118510"/>
    <lineage>
        <taxon>Eukaryota</taxon>
        <taxon>Viridiplantae</taxon>
        <taxon>Streptophyta</taxon>
        <taxon>Embryophyta</taxon>
        <taxon>Tracheophyta</taxon>
        <taxon>Spermatophyta</taxon>
        <taxon>Magnoliopsida</taxon>
        <taxon>eudicotyledons</taxon>
        <taxon>Gunneridae</taxon>
        <taxon>Pentapetalae</taxon>
        <taxon>asterids</taxon>
        <taxon>campanulids</taxon>
        <taxon>Asterales</taxon>
        <taxon>Asteraceae</taxon>
        <taxon>Asteroideae</taxon>
        <taxon>Anthemideae</taxon>
        <taxon>Anthemidinae</taxon>
        <taxon>Tanacetum</taxon>
    </lineage>
</organism>
<evidence type="ECO:0000256" key="1">
    <source>
        <dbReference type="ARBA" id="ARBA00022723"/>
    </source>
</evidence>
<evidence type="ECO:0000256" key="4">
    <source>
        <dbReference type="PROSITE-ProRule" id="PRU00325"/>
    </source>
</evidence>
<evidence type="ECO:0000256" key="5">
    <source>
        <dbReference type="SAM" id="Coils"/>
    </source>
</evidence>
<evidence type="ECO:0000313" key="8">
    <source>
        <dbReference type="EMBL" id="GEU60932.1"/>
    </source>
</evidence>
<evidence type="ECO:0000259" key="7">
    <source>
        <dbReference type="PROSITE" id="PS50966"/>
    </source>
</evidence>
<keyword evidence="3" id="KW-0862">Zinc</keyword>
<keyword evidence="5" id="KW-0175">Coiled coil</keyword>
<keyword evidence="1" id="KW-0479">Metal-binding</keyword>
<dbReference type="AlphaFoldDB" id="A0A6L2LK47"/>
<feature type="domain" description="SWIM-type" evidence="7">
    <location>
        <begin position="29"/>
        <end position="70"/>
    </location>
</feature>
<feature type="region of interest" description="Disordered" evidence="6">
    <location>
        <begin position="109"/>
        <end position="131"/>
    </location>
</feature>
<accession>A0A6L2LK47</accession>
<dbReference type="SMART" id="SM00575">
    <property type="entry name" value="ZnF_PMZ"/>
    <property type="match status" value="1"/>
</dbReference>
<name>A0A6L2LK47_TANCI</name>
<feature type="coiled-coil region" evidence="5">
    <location>
        <begin position="134"/>
        <end position="175"/>
    </location>
</feature>
<dbReference type="PROSITE" id="PS50966">
    <property type="entry name" value="ZF_SWIM"/>
    <property type="match status" value="1"/>
</dbReference>
<evidence type="ECO:0000256" key="6">
    <source>
        <dbReference type="SAM" id="MobiDB-lite"/>
    </source>
</evidence>
<proteinExistence type="predicted"/>
<dbReference type="EMBL" id="BKCJ010004418">
    <property type="protein sequence ID" value="GEU60932.1"/>
    <property type="molecule type" value="Genomic_DNA"/>
</dbReference>
<feature type="compositionally biased region" description="Basic residues" evidence="6">
    <location>
        <begin position="117"/>
        <end position="131"/>
    </location>
</feature>
<gene>
    <name evidence="8" type="ORF">Tci_032910</name>
</gene>
<dbReference type="InterPro" id="IPR006564">
    <property type="entry name" value="Znf_PMZ"/>
</dbReference>
<evidence type="ECO:0000256" key="3">
    <source>
        <dbReference type="ARBA" id="ARBA00022833"/>
    </source>
</evidence>
<evidence type="ECO:0000256" key="2">
    <source>
        <dbReference type="ARBA" id="ARBA00022771"/>
    </source>
</evidence>
<keyword evidence="2 4" id="KW-0863">Zinc-finger</keyword>
<comment type="caution">
    <text evidence="8">The sequence shown here is derived from an EMBL/GenBank/DDBJ whole genome shotgun (WGS) entry which is preliminary data.</text>
</comment>
<protein>
    <submittedName>
        <fullName evidence="8">Putative Gag-Pol polyprotein</fullName>
    </submittedName>
</protein>
<sequence length="411" mass="46305">MTRSAHVTRSAPVTRSGPVVVGIAVGRVYKVDDRRRIQTVELCNGTCTCRKWQVSGLPYGHVLAICRVIGLTDCNRLAKEWFMRISLKGTYQELVYSVGEVSSRQIPNYSPVVKTPHMNKKPSGRPKSTKRIRSQVLGQKFEKAEQEKDDLKLKLEKFQTSLKNLSQLLASQTNDKTRLGYNNQVFTSFMFDCDEMFSSETDESLLVSPIYDRYQSGEGYHVVPPPYTGTFMPPKPDLVIHNAPNFNETIHTAFNVELSLTTPDKDLCHTHRPSVPIIEDWVSDSEDDFEAELSQNVPSFVQPTEQVKIPWPFVKPVENSILAANPKTDIPKPQAHGNSRNRKACFVYQLLLLSTTHVTRPRPAETVVTKSHSPPRRNINRILSPKPSNFPLKVTSVKVPRVNAVKGVQGK</sequence>
<dbReference type="InterPro" id="IPR007527">
    <property type="entry name" value="Znf_SWIM"/>
</dbReference>
<dbReference type="GO" id="GO:0008270">
    <property type="term" value="F:zinc ion binding"/>
    <property type="evidence" value="ECO:0007669"/>
    <property type="project" value="UniProtKB-KW"/>
</dbReference>